<dbReference type="AlphaFoldDB" id="A0A7V7PNS5"/>
<gene>
    <name evidence="1" type="ORF">F6X38_11895</name>
</gene>
<reference evidence="1 2" key="1">
    <citation type="submission" date="2019-09" db="EMBL/GenBank/DDBJ databases">
        <title>YIM 132180 draft genome.</title>
        <authorList>
            <person name="Zhang K."/>
        </authorList>
    </citation>
    <scope>NUCLEOTIDE SEQUENCE [LARGE SCALE GENOMIC DNA]</scope>
    <source>
        <strain evidence="1 2">YIM 132180</strain>
    </source>
</reference>
<comment type="caution">
    <text evidence="1">The sequence shown here is derived from an EMBL/GenBank/DDBJ whole genome shotgun (WGS) entry which is preliminary data.</text>
</comment>
<dbReference type="InterPro" id="IPR010064">
    <property type="entry name" value="HK97-gp10_tail"/>
</dbReference>
<protein>
    <submittedName>
        <fullName evidence="1">HK97 gp10 family phage protein</fullName>
    </submittedName>
</protein>
<proteinExistence type="predicted"/>
<dbReference type="EMBL" id="VZDO01000009">
    <property type="protein sequence ID" value="KAB0679524.1"/>
    <property type="molecule type" value="Genomic_DNA"/>
</dbReference>
<dbReference type="RefSeq" id="WP_150970048.1">
    <property type="nucleotide sequence ID" value="NZ_VZDO01000009.1"/>
</dbReference>
<keyword evidence="2" id="KW-1185">Reference proteome</keyword>
<evidence type="ECO:0000313" key="2">
    <source>
        <dbReference type="Proteomes" id="UP000432089"/>
    </source>
</evidence>
<sequence>MARSSDQLARLNARFAAVSRAARDAVKPSLDQGADQLVAAARHLVPTDDGTLKDSIRVEAGEHELELLVVAGGGPAFYAVHVEHGTTQAAAQPFFFPAWRLNKKQIQARIKRAIGKAVRDTWGKA</sequence>
<dbReference type="Proteomes" id="UP000432089">
    <property type="component" value="Unassembled WGS sequence"/>
</dbReference>
<organism evidence="1 2">
    <name type="scientific">Plantimonas leprariae</name>
    <dbReference type="NCBI Taxonomy" id="2615207"/>
    <lineage>
        <taxon>Bacteria</taxon>
        <taxon>Pseudomonadati</taxon>
        <taxon>Pseudomonadota</taxon>
        <taxon>Alphaproteobacteria</taxon>
        <taxon>Hyphomicrobiales</taxon>
        <taxon>Aurantimonadaceae</taxon>
        <taxon>Plantimonas</taxon>
    </lineage>
</organism>
<dbReference type="Pfam" id="PF04883">
    <property type="entry name" value="HK97-gp10_like"/>
    <property type="match status" value="1"/>
</dbReference>
<accession>A0A7V7PNS5</accession>
<name>A0A7V7PNS5_9HYPH</name>
<dbReference type="NCBIfam" id="TIGR01725">
    <property type="entry name" value="phge_HK97_gp10"/>
    <property type="match status" value="1"/>
</dbReference>
<evidence type="ECO:0000313" key="1">
    <source>
        <dbReference type="EMBL" id="KAB0679524.1"/>
    </source>
</evidence>